<reference evidence="1" key="1">
    <citation type="submission" date="2023-06" db="EMBL/GenBank/DDBJ databases">
        <title>Genome-scale phylogeny and comparative genomics of the fungal order Sordariales.</title>
        <authorList>
            <consortium name="Lawrence Berkeley National Laboratory"/>
            <person name="Hensen N."/>
            <person name="Bonometti L."/>
            <person name="Westerberg I."/>
            <person name="Brannstrom I.O."/>
            <person name="Guillou S."/>
            <person name="Cros-Aarteil S."/>
            <person name="Calhoun S."/>
            <person name="Haridas S."/>
            <person name="Kuo A."/>
            <person name="Mondo S."/>
            <person name="Pangilinan J."/>
            <person name="Riley R."/>
            <person name="Labutti K."/>
            <person name="Andreopoulos B."/>
            <person name="Lipzen A."/>
            <person name="Chen C."/>
            <person name="Yanf M."/>
            <person name="Daum C."/>
            <person name="Ng V."/>
            <person name="Clum A."/>
            <person name="Steindorff A."/>
            <person name="Ohm R."/>
            <person name="Martin F."/>
            <person name="Silar P."/>
            <person name="Natvig D."/>
            <person name="Lalanne C."/>
            <person name="Gautier V."/>
            <person name="Ament-Velasquez S.L."/>
            <person name="Kruys A."/>
            <person name="Hutchinson M.I."/>
            <person name="Powell A.J."/>
            <person name="Barry K."/>
            <person name="Miller A.N."/>
            <person name="Grigoriev I.V."/>
            <person name="Debuchy R."/>
            <person name="Gladieux P."/>
            <person name="Thoren M.H."/>
            <person name="Johannesson H."/>
        </authorList>
    </citation>
    <scope>NUCLEOTIDE SEQUENCE</scope>
    <source>
        <strain evidence="1">SMH4607-1</strain>
    </source>
</reference>
<sequence length="147" mass="16662">MVTVFTHALVVITAGEASDSTLGIFWERERVMTARLPFDNNRSEPAKVVVIRDFLESCECARVFGPAACQDGAGYLQEHLLARRVIHFQRHCIFWECRSLRLANGLSDPMRTLREELRYARLGEFHLCEQLAAKLAHSHAGEVGLHD</sequence>
<name>A0AA40DX28_9PEZI</name>
<accession>A0AA40DX28</accession>
<evidence type="ECO:0000313" key="1">
    <source>
        <dbReference type="EMBL" id="KAK0716226.1"/>
    </source>
</evidence>
<organism evidence="1 2">
    <name type="scientific">Lasiosphaeris hirsuta</name>
    <dbReference type="NCBI Taxonomy" id="260670"/>
    <lineage>
        <taxon>Eukaryota</taxon>
        <taxon>Fungi</taxon>
        <taxon>Dikarya</taxon>
        <taxon>Ascomycota</taxon>
        <taxon>Pezizomycotina</taxon>
        <taxon>Sordariomycetes</taxon>
        <taxon>Sordariomycetidae</taxon>
        <taxon>Sordariales</taxon>
        <taxon>Lasiosphaeriaceae</taxon>
        <taxon>Lasiosphaeris</taxon>
    </lineage>
</organism>
<keyword evidence="2" id="KW-1185">Reference proteome</keyword>
<dbReference type="Proteomes" id="UP001172102">
    <property type="component" value="Unassembled WGS sequence"/>
</dbReference>
<dbReference type="AlphaFoldDB" id="A0AA40DX28"/>
<comment type="caution">
    <text evidence="1">The sequence shown here is derived from an EMBL/GenBank/DDBJ whole genome shotgun (WGS) entry which is preliminary data.</text>
</comment>
<evidence type="ECO:0000313" key="2">
    <source>
        <dbReference type="Proteomes" id="UP001172102"/>
    </source>
</evidence>
<proteinExistence type="predicted"/>
<protein>
    <submittedName>
        <fullName evidence="1">Uncharacterized protein</fullName>
    </submittedName>
</protein>
<dbReference type="EMBL" id="JAUKUA010000004">
    <property type="protein sequence ID" value="KAK0716226.1"/>
    <property type="molecule type" value="Genomic_DNA"/>
</dbReference>
<gene>
    <name evidence="1" type="ORF">B0H67DRAFT_666917</name>
</gene>